<reference evidence="13" key="1">
    <citation type="submission" date="2021-01" db="EMBL/GenBank/DDBJ databases">
        <authorList>
            <person name="Corre E."/>
            <person name="Pelletier E."/>
            <person name="Niang G."/>
            <person name="Scheremetjew M."/>
            <person name="Finn R."/>
            <person name="Kale V."/>
            <person name="Holt S."/>
            <person name="Cochrane G."/>
            <person name="Meng A."/>
            <person name="Brown T."/>
            <person name="Cohen L."/>
        </authorList>
    </citation>
    <scope>NUCLEOTIDE SEQUENCE</scope>
    <source>
        <strain evidence="13">CCMP1510</strain>
    </source>
</reference>
<dbReference type="GO" id="GO:0005794">
    <property type="term" value="C:Golgi apparatus"/>
    <property type="evidence" value="ECO:0007669"/>
    <property type="project" value="TreeGrafter"/>
</dbReference>
<dbReference type="GO" id="GO:0019706">
    <property type="term" value="F:protein-cysteine S-palmitoyltransferase activity"/>
    <property type="evidence" value="ECO:0007669"/>
    <property type="project" value="UniProtKB-EC"/>
</dbReference>
<organism evidence="13">
    <name type="scientific">Aureoumbra lagunensis</name>
    <dbReference type="NCBI Taxonomy" id="44058"/>
    <lineage>
        <taxon>Eukaryota</taxon>
        <taxon>Sar</taxon>
        <taxon>Stramenopiles</taxon>
        <taxon>Ochrophyta</taxon>
        <taxon>Pelagophyceae</taxon>
        <taxon>Pelagomonadales</taxon>
        <taxon>Aureoumbra</taxon>
    </lineage>
</organism>
<dbReference type="EC" id="2.3.1.225" evidence="10"/>
<dbReference type="EMBL" id="HBIJ01000652">
    <property type="protein sequence ID" value="CAE0359763.1"/>
    <property type="molecule type" value="Transcribed_RNA"/>
</dbReference>
<keyword evidence="6" id="KW-0564">Palmitate</keyword>
<evidence type="ECO:0000256" key="8">
    <source>
        <dbReference type="ARBA" id="ARBA00023315"/>
    </source>
</evidence>
<dbReference type="AlphaFoldDB" id="A0A7S3JN94"/>
<evidence type="ECO:0000256" key="9">
    <source>
        <dbReference type="ARBA" id="ARBA00048048"/>
    </source>
</evidence>
<feature type="transmembrane region" description="Helical" evidence="10">
    <location>
        <begin position="212"/>
        <end position="240"/>
    </location>
</feature>
<feature type="domain" description="Palmitoyltransferase DHHC" evidence="12">
    <location>
        <begin position="135"/>
        <end position="252"/>
    </location>
</feature>
<dbReference type="InterPro" id="IPR001594">
    <property type="entry name" value="Palmitoyltrfase_DHHC"/>
</dbReference>
<dbReference type="Pfam" id="PF01529">
    <property type="entry name" value="DHHC"/>
    <property type="match status" value="1"/>
</dbReference>
<keyword evidence="3 10" id="KW-0812">Transmembrane</keyword>
<evidence type="ECO:0000256" key="3">
    <source>
        <dbReference type="ARBA" id="ARBA00022692"/>
    </source>
</evidence>
<evidence type="ECO:0000256" key="11">
    <source>
        <dbReference type="SAM" id="MobiDB-lite"/>
    </source>
</evidence>
<gene>
    <name evidence="13" type="ORF">ALAG00032_LOCUS492</name>
</gene>
<keyword evidence="8 10" id="KW-0012">Acyltransferase</keyword>
<proteinExistence type="inferred from homology"/>
<comment type="domain">
    <text evidence="10">The DHHC domain is required for palmitoyltransferase activity.</text>
</comment>
<accession>A0A7S3JN94</accession>
<name>A0A7S3JN94_9STRA</name>
<keyword evidence="7" id="KW-0449">Lipoprotein</keyword>
<protein>
    <recommendedName>
        <fullName evidence="10">Palmitoyltransferase</fullName>
        <ecNumber evidence="10">2.3.1.225</ecNumber>
    </recommendedName>
</protein>
<feature type="region of interest" description="Disordered" evidence="11">
    <location>
        <begin position="313"/>
        <end position="348"/>
    </location>
</feature>
<comment type="subcellular location">
    <subcellularLocation>
        <location evidence="1">Endomembrane system</location>
        <topology evidence="1">Multi-pass membrane protein</topology>
    </subcellularLocation>
</comment>
<evidence type="ECO:0000256" key="7">
    <source>
        <dbReference type="ARBA" id="ARBA00023288"/>
    </source>
</evidence>
<evidence type="ECO:0000256" key="4">
    <source>
        <dbReference type="ARBA" id="ARBA00022989"/>
    </source>
</evidence>
<evidence type="ECO:0000256" key="2">
    <source>
        <dbReference type="ARBA" id="ARBA00022679"/>
    </source>
</evidence>
<evidence type="ECO:0000256" key="10">
    <source>
        <dbReference type="RuleBase" id="RU079119"/>
    </source>
</evidence>
<evidence type="ECO:0000256" key="6">
    <source>
        <dbReference type="ARBA" id="ARBA00023139"/>
    </source>
</evidence>
<keyword evidence="2 10" id="KW-0808">Transferase</keyword>
<evidence type="ECO:0000313" key="13">
    <source>
        <dbReference type="EMBL" id="CAE0359763.1"/>
    </source>
</evidence>
<dbReference type="GO" id="GO:0006612">
    <property type="term" value="P:protein targeting to membrane"/>
    <property type="evidence" value="ECO:0007669"/>
    <property type="project" value="TreeGrafter"/>
</dbReference>
<dbReference type="GO" id="GO:0005783">
    <property type="term" value="C:endoplasmic reticulum"/>
    <property type="evidence" value="ECO:0007669"/>
    <property type="project" value="TreeGrafter"/>
</dbReference>
<comment type="catalytic activity">
    <reaction evidence="9 10">
        <text>L-cysteinyl-[protein] + hexadecanoyl-CoA = S-hexadecanoyl-L-cysteinyl-[protein] + CoA</text>
        <dbReference type="Rhea" id="RHEA:36683"/>
        <dbReference type="Rhea" id="RHEA-COMP:10131"/>
        <dbReference type="Rhea" id="RHEA-COMP:11032"/>
        <dbReference type="ChEBI" id="CHEBI:29950"/>
        <dbReference type="ChEBI" id="CHEBI:57287"/>
        <dbReference type="ChEBI" id="CHEBI:57379"/>
        <dbReference type="ChEBI" id="CHEBI:74151"/>
        <dbReference type="EC" id="2.3.1.225"/>
    </reaction>
</comment>
<comment type="similarity">
    <text evidence="10">Belongs to the DHHC palmitoyltransferase family.</text>
</comment>
<feature type="transmembrane region" description="Helical" evidence="10">
    <location>
        <begin position="51"/>
        <end position="70"/>
    </location>
</feature>
<dbReference type="InterPro" id="IPR039859">
    <property type="entry name" value="PFA4/ZDH16/20/ERF2-like"/>
</dbReference>
<evidence type="ECO:0000259" key="12">
    <source>
        <dbReference type="Pfam" id="PF01529"/>
    </source>
</evidence>
<dbReference type="PANTHER" id="PTHR22883">
    <property type="entry name" value="ZINC FINGER DHHC DOMAIN CONTAINING PROTEIN"/>
    <property type="match status" value="1"/>
</dbReference>
<keyword evidence="5 10" id="KW-0472">Membrane</keyword>
<dbReference type="PROSITE" id="PS50216">
    <property type="entry name" value="DHHC"/>
    <property type="match status" value="1"/>
</dbReference>
<evidence type="ECO:0000256" key="1">
    <source>
        <dbReference type="ARBA" id="ARBA00004127"/>
    </source>
</evidence>
<feature type="transmembrane region" description="Helical" evidence="10">
    <location>
        <begin position="75"/>
        <end position="98"/>
    </location>
</feature>
<evidence type="ECO:0000256" key="5">
    <source>
        <dbReference type="ARBA" id="ARBA00023136"/>
    </source>
</evidence>
<keyword evidence="4 10" id="KW-1133">Transmembrane helix</keyword>
<dbReference type="PANTHER" id="PTHR22883:SF43">
    <property type="entry name" value="PALMITOYLTRANSFERASE APP"/>
    <property type="match status" value="1"/>
</dbReference>
<feature type="transmembrane region" description="Helical" evidence="10">
    <location>
        <begin position="167"/>
        <end position="191"/>
    </location>
</feature>
<sequence length="348" mass="39302">MRSPSPPNVLHSSHSMDETAMRMRYMTAFGRHRPRCAGRCLVAEVDEENNAVTASVCLILVPTLVFMLLVPMRDFLGLTLVIVTLLLISLFSLCLAMYTEPGILPIEQIRSSESQRRRVTHVLVDGARHELSAFRAKMCRQTENCVEEFDHYCPWVGNAVGRRNYRYFVAFILTVSFLAFVVAASVCLRLLDLKFDQKRAEHIEAIIPSDYAQIMLFVLFIYTLIVLCSVCGLTCFHFRLIAINQTTNENIRGTYFANKNPHDKGTCIANFISFASRPIPRSKVISNITGPAHHQALVPQDVLGLDTHRHFDYSSQESSGSDDDYHGEERKKNHATNFVPKGGTIEMV</sequence>